<dbReference type="RefSeq" id="WP_272089703.1">
    <property type="nucleotide sequence ID" value="NZ_JAQNDL010000003.1"/>
</dbReference>
<evidence type="ECO:0000313" key="1">
    <source>
        <dbReference type="EMBL" id="MDC0721202.1"/>
    </source>
</evidence>
<dbReference type="EMBL" id="JAQNDL010000003">
    <property type="protein sequence ID" value="MDC0721202.1"/>
    <property type="molecule type" value="Genomic_DNA"/>
</dbReference>
<protein>
    <submittedName>
        <fullName evidence="1">Uncharacterized protein</fullName>
    </submittedName>
</protein>
<reference evidence="1 2" key="1">
    <citation type="submission" date="2022-11" db="EMBL/GenBank/DDBJ databases">
        <title>Minimal conservation of predation-associated metabolite biosynthetic gene clusters underscores biosynthetic potential of Myxococcota including descriptions for ten novel species: Archangium lansinium sp. nov., Myxococcus landrumus sp. nov., Nannocystis bai.</title>
        <authorList>
            <person name="Ahearne A."/>
            <person name="Stevens C."/>
            <person name="Dowd S."/>
        </authorList>
    </citation>
    <scope>NUCLEOTIDE SEQUENCE [LARGE SCALE GENOMIC DNA]</scope>
    <source>
        <strain evidence="1 2">BB15-2</strain>
    </source>
</reference>
<keyword evidence="2" id="KW-1185">Reference proteome</keyword>
<proteinExistence type="predicted"/>
<accession>A0ABT5E8P2</accession>
<name>A0ABT5E8P2_9BACT</name>
<organism evidence="1 2">
    <name type="scientific">Nannocystis bainbridge</name>
    <dbReference type="NCBI Taxonomy" id="2995303"/>
    <lineage>
        <taxon>Bacteria</taxon>
        <taxon>Pseudomonadati</taxon>
        <taxon>Myxococcota</taxon>
        <taxon>Polyangia</taxon>
        <taxon>Nannocystales</taxon>
        <taxon>Nannocystaceae</taxon>
        <taxon>Nannocystis</taxon>
    </lineage>
</organism>
<gene>
    <name evidence="1" type="ORF">POL25_30125</name>
</gene>
<sequence>MLPDLATLEAAASANNSLNNLPNQLTGRQRARRELTVAAFAGYMADHLGLAEDHVAHCVAGGFVPDQDSQDCWPQAVVGGLRAAPGAGDIPQVRAGAAPIDLGERYILLTGDANFDVIPSCAAVQPPVIVGLGAMHHGSFIETGVYLDRVRIPWAPGSAAAVAAHHAHLANLALERTITIACAAAHGNAAPPGATVTLADHVAAAAAAAIVAADAAGHGGDILFDAQTADLIALSTAAAAYAAARGVAAGTGARAVAVSMLIVFGLTKTSPPPLPLAAVYTAATNLLAAAGGGGVNGPRVAQETRGCVGQAGGINYAATVAAGVMQVAGLADALNTANAAAAAVAAVTHGMPATYLPYAAVAGAIAGAAVLGVGAAAGVGAEATAAGVPLRAAEVTTALTHRPAAGFAAQPNLATCLVHAARWTAEGVAAWTAGADAEAVTLGVDAVLAGTGAHASAVHGLPAGSRIAYSYGVTATGKHAYRSDNLASYGHAHPPAIALYEAKGWTARRNVCARAAANVVHAGHHDQHDAVSPAGHVALCWDAANDAQVVAGVINYVCPDCGAAIDFNV</sequence>
<dbReference type="Proteomes" id="UP001221686">
    <property type="component" value="Unassembled WGS sequence"/>
</dbReference>
<comment type="caution">
    <text evidence="1">The sequence shown here is derived from an EMBL/GenBank/DDBJ whole genome shotgun (WGS) entry which is preliminary data.</text>
</comment>
<evidence type="ECO:0000313" key="2">
    <source>
        <dbReference type="Proteomes" id="UP001221686"/>
    </source>
</evidence>